<dbReference type="Proteomes" id="UP001057402">
    <property type="component" value="Chromosome 10"/>
</dbReference>
<dbReference type="EMBL" id="CM042889">
    <property type="protein sequence ID" value="KAI4318545.1"/>
    <property type="molecule type" value="Genomic_DNA"/>
</dbReference>
<reference evidence="2" key="1">
    <citation type="journal article" date="2023" name="Front. Plant Sci.">
        <title>Chromosomal-level genome assembly of Melastoma candidum provides insights into trichome evolution.</title>
        <authorList>
            <person name="Zhong Y."/>
            <person name="Wu W."/>
            <person name="Sun C."/>
            <person name="Zou P."/>
            <person name="Liu Y."/>
            <person name="Dai S."/>
            <person name="Zhou R."/>
        </authorList>
    </citation>
    <scope>NUCLEOTIDE SEQUENCE [LARGE SCALE GENOMIC DNA]</scope>
</reference>
<evidence type="ECO:0000313" key="2">
    <source>
        <dbReference type="Proteomes" id="UP001057402"/>
    </source>
</evidence>
<accession>A0ACB9M793</accession>
<comment type="caution">
    <text evidence="1">The sequence shown here is derived from an EMBL/GenBank/DDBJ whole genome shotgun (WGS) entry which is preliminary data.</text>
</comment>
<keyword evidence="2" id="KW-1185">Reference proteome</keyword>
<name>A0ACB9M793_9MYRT</name>
<proteinExistence type="predicted"/>
<sequence>MSEFDSKGPSPWTYYTSSNLTWPGSVDGESRLPRGVASPMYAFSFGFIATAILVSLFLVMAILEHLFGRTLLLLPRDASRVPPWKILCWQRNPGIHARWSMRKVWKLQ</sequence>
<gene>
    <name evidence="1" type="ORF">MLD38_032235</name>
</gene>
<organism evidence="1 2">
    <name type="scientific">Melastoma candidum</name>
    <dbReference type="NCBI Taxonomy" id="119954"/>
    <lineage>
        <taxon>Eukaryota</taxon>
        <taxon>Viridiplantae</taxon>
        <taxon>Streptophyta</taxon>
        <taxon>Embryophyta</taxon>
        <taxon>Tracheophyta</taxon>
        <taxon>Spermatophyta</taxon>
        <taxon>Magnoliopsida</taxon>
        <taxon>eudicotyledons</taxon>
        <taxon>Gunneridae</taxon>
        <taxon>Pentapetalae</taxon>
        <taxon>rosids</taxon>
        <taxon>malvids</taxon>
        <taxon>Myrtales</taxon>
        <taxon>Melastomataceae</taxon>
        <taxon>Melastomatoideae</taxon>
        <taxon>Melastomateae</taxon>
        <taxon>Melastoma</taxon>
    </lineage>
</organism>
<evidence type="ECO:0000313" key="1">
    <source>
        <dbReference type="EMBL" id="KAI4318545.1"/>
    </source>
</evidence>
<protein>
    <submittedName>
        <fullName evidence="1">Uncharacterized protein</fullName>
    </submittedName>
</protein>